<accession>A0AA96VA40</accession>
<evidence type="ECO:0000313" key="1">
    <source>
        <dbReference type="EMBL" id="WNY28993.1"/>
    </source>
</evidence>
<proteinExistence type="predicted"/>
<sequence length="39" mass="4740">MFLIQAYTTIHFEMKSEAFEQFCQKQRLAATHRHQVQNK</sequence>
<reference evidence="1 2" key="1">
    <citation type="submission" date="2023-07" db="EMBL/GenBank/DDBJ databases">
        <title>Closed genome sequence of Methanimicrococcus sp. Es2.</title>
        <authorList>
            <person name="Protasov E."/>
            <person name="Platt K."/>
            <person name="Reeh H."/>
            <person name="Poehlein A."/>
            <person name="Daniel R."/>
            <person name="Brune A."/>
        </authorList>
    </citation>
    <scope>NUCLEOTIDE SEQUENCE [LARGE SCALE GENOMIC DNA]</scope>
    <source>
        <strain evidence="1 2">Es2</strain>
    </source>
</reference>
<dbReference type="Proteomes" id="UP001302662">
    <property type="component" value="Chromosome"/>
</dbReference>
<dbReference type="KEGG" id="mees:MmiEs2_12060"/>
<protein>
    <submittedName>
        <fullName evidence="1">Uncharacterized protein</fullName>
    </submittedName>
</protein>
<keyword evidence="2" id="KW-1185">Reference proteome</keyword>
<name>A0AA96VA40_9EURY</name>
<organism evidence="1 2">
    <name type="scientific">Methanimicrococcus stummii</name>
    <dbReference type="NCBI Taxonomy" id="3028294"/>
    <lineage>
        <taxon>Archaea</taxon>
        <taxon>Methanobacteriati</taxon>
        <taxon>Methanobacteriota</taxon>
        <taxon>Stenosarchaea group</taxon>
        <taxon>Methanomicrobia</taxon>
        <taxon>Methanosarcinales</taxon>
        <taxon>Methanosarcinaceae</taxon>
        <taxon>Methanimicrococcus</taxon>
    </lineage>
</organism>
<gene>
    <name evidence="1" type="ORF">MmiEs2_12060</name>
</gene>
<dbReference type="EMBL" id="CP131062">
    <property type="protein sequence ID" value="WNY28993.1"/>
    <property type="molecule type" value="Genomic_DNA"/>
</dbReference>
<dbReference type="AlphaFoldDB" id="A0AA96VA40"/>
<evidence type="ECO:0000313" key="2">
    <source>
        <dbReference type="Proteomes" id="UP001302662"/>
    </source>
</evidence>